<organism evidence="2 3">
    <name type="scientific">Pseudazoarcus pumilus</name>
    <dbReference type="NCBI Taxonomy" id="2067960"/>
    <lineage>
        <taxon>Bacteria</taxon>
        <taxon>Pseudomonadati</taxon>
        <taxon>Pseudomonadota</taxon>
        <taxon>Betaproteobacteria</taxon>
        <taxon>Rhodocyclales</taxon>
        <taxon>Zoogloeaceae</taxon>
        <taxon>Pseudazoarcus</taxon>
    </lineage>
</organism>
<dbReference type="SMART" id="SM00530">
    <property type="entry name" value="HTH_XRE"/>
    <property type="match status" value="1"/>
</dbReference>
<dbReference type="Proteomes" id="UP000242205">
    <property type="component" value="Chromosome"/>
</dbReference>
<dbReference type="AlphaFoldDB" id="A0A2I6S837"/>
<accession>A0A2I6S837</accession>
<protein>
    <recommendedName>
        <fullName evidence="1">HTH cro/C1-type domain-containing protein</fullName>
    </recommendedName>
</protein>
<dbReference type="RefSeq" id="WP_102247473.1">
    <property type="nucleotide sequence ID" value="NZ_CP025682.1"/>
</dbReference>
<dbReference type="EMBL" id="CP025682">
    <property type="protein sequence ID" value="AUN95424.1"/>
    <property type="molecule type" value="Genomic_DNA"/>
</dbReference>
<feature type="domain" description="HTH cro/C1-type" evidence="1">
    <location>
        <begin position="28"/>
        <end position="72"/>
    </location>
</feature>
<reference evidence="2 3" key="1">
    <citation type="submission" date="2018-01" db="EMBL/GenBank/DDBJ databases">
        <authorList>
            <person name="Fu G.-Y."/>
        </authorList>
    </citation>
    <scope>NUCLEOTIDE SEQUENCE [LARGE SCALE GENOMIC DNA]</scope>
    <source>
        <strain evidence="2 3">SY39</strain>
    </source>
</reference>
<dbReference type="Gene3D" id="1.10.260.40">
    <property type="entry name" value="lambda repressor-like DNA-binding domains"/>
    <property type="match status" value="1"/>
</dbReference>
<name>A0A2I6S837_9RHOO</name>
<dbReference type="KEGG" id="atw:C0099_11085"/>
<dbReference type="GO" id="GO:0003677">
    <property type="term" value="F:DNA binding"/>
    <property type="evidence" value="ECO:0007669"/>
    <property type="project" value="InterPro"/>
</dbReference>
<evidence type="ECO:0000259" key="1">
    <source>
        <dbReference type="PROSITE" id="PS50943"/>
    </source>
</evidence>
<evidence type="ECO:0000313" key="2">
    <source>
        <dbReference type="EMBL" id="AUN95424.1"/>
    </source>
</evidence>
<dbReference type="PROSITE" id="PS50943">
    <property type="entry name" value="HTH_CROC1"/>
    <property type="match status" value="1"/>
</dbReference>
<keyword evidence="3" id="KW-1185">Reference proteome</keyword>
<dbReference type="InterPro" id="IPR010982">
    <property type="entry name" value="Lambda_DNA-bd_dom_sf"/>
</dbReference>
<proteinExistence type="predicted"/>
<dbReference type="OrthoDB" id="194368at2"/>
<dbReference type="InterPro" id="IPR001387">
    <property type="entry name" value="Cro/C1-type_HTH"/>
</dbReference>
<dbReference type="SUPFAM" id="SSF47413">
    <property type="entry name" value="lambda repressor-like DNA-binding domains"/>
    <property type="match status" value="1"/>
</dbReference>
<evidence type="ECO:0000313" key="3">
    <source>
        <dbReference type="Proteomes" id="UP000242205"/>
    </source>
</evidence>
<gene>
    <name evidence="2" type="ORF">C0099_11085</name>
</gene>
<sequence length="155" mass="16497">MKAASQILADNIALVLHKSQHSANAAGKKSGVGQTTISNWIRKAHDADPKFNPRVEQLEAFARAFGYSVADLFQENLGKSAQGVEDTKASYAAAHPSPFTSPEAEQLIERIHALEAAGSSSPQLYHAIEAVIDLVAPSTSPSDYAALRGAIDDRD</sequence>